<feature type="transmembrane region" description="Helical" evidence="2">
    <location>
        <begin position="57"/>
        <end position="75"/>
    </location>
</feature>
<feature type="compositionally biased region" description="Basic and acidic residues" evidence="1">
    <location>
        <begin position="1"/>
        <end position="15"/>
    </location>
</feature>
<feature type="region of interest" description="Disordered" evidence="1">
    <location>
        <begin position="772"/>
        <end position="793"/>
    </location>
</feature>
<evidence type="ECO:0000256" key="2">
    <source>
        <dbReference type="SAM" id="Phobius"/>
    </source>
</evidence>
<dbReference type="RefSeq" id="WP_269660673.1">
    <property type="nucleotide sequence ID" value="NZ_CP114413.1"/>
</dbReference>
<feature type="transmembrane region" description="Helical" evidence="2">
    <location>
        <begin position="500"/>
        <end position="521"/>
    </location>
</feature>
<protein>
    <submittedName>
        <fullName evidence="4">NACHT domain-containing protein</fullName>
    </submittedName>
</protein>
<keyword evidence="5" id="KW-1185">Reference proteome</keyword>
<keyword evidence="2" id="KW-0472">Membrane</keyword>
<dbReference type="EMBL" id="CP114413">
    <property type="protein sequence ID" value="WAZ23090.1"/>
    <property type="molecule type" value="Genomic_DNA"/>
</dbReference>
<feature type="compositionally biased region" description="Basic and acidic residues" evidence="1">
    <location>
        <begin position="38"/>
        <end position="47"/>
    </location>
</feature>
<dbReference type="Proteomes" id="UP001164439">
    <property type="component" value="Chromosome"/>
</dbReference>
<proteinExistence type="predicted"/>
<dbReference type="Pfam" id="PF05729">
    <property type="entry name" value="NACHT"/>
    <property type="match status" value="1"/>
</dbReference>
<feature type="region of interest" description="Disordered" evidence="1">
    <location>
        <begin position="1"/>
        <end position="53"/>
    </location>
</feature>
<dbReference type="Gene3D" id="3.40.50.300">
    <property type="entry name" value="P-loop containing nucleotide triphosphate hydrolases"/>
    <property type="match status" value="1"/>
</dbReference>
<keyword evidence="2" id="KW-1133">Transmembrane helix</keyword>
<gene>
    <name evidence="4" type="ORF">STRCI_004407</name>
</gene>
<feature type="transmembrane region" description="Helical" evidence="2">
    <location>
        <begin position="533"/>
        <end position="552"/>
    </location>
</feature>
<evidence type="ECO:0000259" key="3">
    <source>
        <dbReference type="Pfam" id="PF05729"/>
    </source>
</evidence>
<feature type="domain" description="NACHT" evidence="3">
    <location>
        <begin position="216"/>
        <end position="369"/>
    </location>
</feature>
<feature type="transmembrane region" description="Helical" evidence="2">
    <location>
        <begin position="603"/>
        <end position="623"/>
    </location>
</feature>
<feature type="transmembrane region" description="Helical" evidence="2">
    <location>
        <begin position="579"/>
        <end position="597"/>
    </location>
</feature>
<sequence>MPEQRDDGFGTKHEISGSGTYQGPVIQARDITGPVHFDSPRPEERPAGTRSAPQRTAGTIVLLGVLIFVITSLRAGEEMLSPGARRVLALAGAALVVTGSLWWATVLVGLPAWLRERRAPRRRLTPAQLDATAASLASVLAEEYARDEKQLHVNDPAPIPVRWSAAGAQLSDHQANIRRSPIGAADPAADSSDQPLDLEGDFDEIGPFFGRVPSQRLVVLGAPGAGKSALVLRLARRLLDARTSGAPVPVLLPIASWNPTEEDPWHWAARRLAALHPAVLRTAQLAHDLITTGRILPILDGFDELPEVSRPKALVRLRGSLNDPARLVLTCRIEEYEAAVEDADTVLPAAAVVQLQPLSVADLERYLPRTARPTAQAPTATKWTPVLTRLADAEDRTPEVETLRSVLSTPLMVSLARIVYTGTRADPTELIEDRRFREQTNLERHLYDAFLSAAYEHTGRAGWTGEQARGWAGYLAAHLRRTGEQDIAWWRLGEVVPRSVRWLGTGLSMVVAALAVGVTDYDHPWWHEWFPVPPWAAVLLLGGLTAVLDWAFDAPVDAPQRLNWPGLAELRGLRAEARTLLFAVLLVTMGIGVLVPLDLRDWALSSAIFGGIVLTLIVATRLIDLLNRLADPADAPEPAELLRADRRTQLLLGVFAPFRLPPRRILTEGLLILVSIMLVVWLRVSDRDAVSGADWALTLGLLLLAWMVCRWSVSASGRLSVARLYLSCTGALPWRVMAFLRDAHRRGVLRQSGGLYRFRHIELRNRLAEAAGVTEDGTSSPDRARREAVRPSLSDLMNPGPSVIGIAFGLSAAVIVPDFEFPYKDLPEPCALVSSAHVRELFVDRVMESEPEDGRCGFDERSPFRPDRRLTITSGLYRSFWSEGSGADWARVLMDDSAMDGEKPLAGLGDEATVLVDNSGPHKEPRARINVRAGNVAVWIEYSEEYAGPERVSEVAVVIAREALRRAGVPAEVTGTDRRALADVPPAKLPARQRTAAYRWVPDRSLVGPVWKGEEYSEIQVLKRLEVPVRVPVDFTCSESKKPLAEGDWTARCSNKVDDPPLLDMADLPCAATGCSAAVTDSFRQRWAGPGVDRWKRTGSGDGRYLERRTDKGEYELILFLPDRRGDREHQLWFRALVEKDDTELAQKMVNAAYSQVTGW</sequence>
<dbReference type="InterPro" id="IPR027417">
    <property type="entry name" value="P-loop_NTPase"/>
</dbReference>
<evidence type="ECO:0000313" key="5">
    <source>
        <dbReference type="Proteomes" id="UP001164439"/>
    </source>
</evidence>
<organism evidence="4 5">
    <name type="scientific">Streptomyces cinnabarinus</name>
    <dbReference type="NCBI Taxonomy" id="67287"/>
    <lineage>
        <taxon>Bacteria</taxon>
        <taxon>Bacillati</taxon>
        <taxon>Actinomycetota</taxon>
        <taxon>Actinomycetes</taxon>
        <taxon>Kitasatosporales</taxon>
        <taxon>Streptomycetaceae</taxon>
        <taxon>Streptomyces</taxon>
    </lineage>
</organism>
<evidence type="ECO:0000313" key="4">
    <source>
        <dbReference type="EMBL" id="WAZ23090.1"/>
    </source>
</evidence>
<accession>A0ABY7KHN6</accession>
<feature type="transmembrane region" description="Helical" evidence="2">
    <location>
        <begin position="87"/>
        <end position="114"/>
    </location>
</feature>
<keyword evidence="2" id="KW-0812">Transmembrane</keyword>
<feature type="transmembrane region" description="Helical" evidence="2">
    <location>
        <begin position="695"/>
        <end position="713"/>
    </location>
</feature>
<dbReference type="InterPro" id="IPR007111">
    <property type="entry name" value="NACHT_NTPase"/>
</dbReference>
<feature type="transmembrane region" description="Helical" evidence="2">
    <location>
        <begin position="665"/>
        <end position="683"/>
    </location>
</feature>
<reference evidence="4" key="1">
    <citation type="submission" date="2022-12" db="EMBL/GenBank/DDBJ databases">
        <authorList>
            <person name="Ruckert C."/>
            <person name="Busche T."/>
            <person name="Kalinowski J."/>
            <person name="Wittmann C."/>
        </authorList>
    </citation>
    <scope>NUCLEOTIDE SEQUENCE</scope>
    <source>
        <strain evidence="4">DSM 40467</strain>
    </source>
</reference>
<name>A0ABY7KHN6_9ACTN</name>
<evidence type="ECO:0000256" key="1">
    <source>
        <dbReference type="SAM" id="MobiDB-lite"/>
    </source>
</evidence>
<dbReference type="SUPFAM" id="SSF52540">
    <property type="entry name" value="P-loop containing nucleoside triphosphate hydrolases"/>
    <property type="match status" value="1"/>
</dbReference>